<keyword evidence="3" id="KW-1185">Reference proteome</keyword>
<feature type="transmembrane region" description="Helical" evidence="1">
    <location>
        <begin position="6"/>
        <end position="24"/>
    </location>
</feature>
<keyword evidence="1" id="KW-1133">Transmembrane helix</keyword>
<protein>
    <submittedName>
        <fullName evidence="2">Uncharacterized protein</fullName>
    </submittedName>
</protein>
<evidence type="ECO:0000313" key="2">
    <source>
        <dbReference type="EMBL" id="CAG7599257.1"/>
    </source>
</evidence>
<dbReference type="Proteomes" id="UP000693892">
    <property type="component" value="Unassembled WGS sequence"/>
</dbReference>
<sequence>MLFAKFVLIAVIVTVIVLALILRVKRRRAARLKRNPR</sequence>
<gene>
    <name evidence="2" type="ORF">LEUCIP111803_00283</name>
</gene>
<organism evidence="2 3">
    <name type="scientific">Leucobacter soli</name>
    <dbReference type="NCBI Taxonomy" id="2812850"/>
    <lineage>
        <taxon>Bacteria</taxon>
        <taxon>Bacillati</taxon>
        <taxon>Actinomycetota</taxon>
        <taxon>Actinomycetes</taxon>
        <taxon>Micrococcales</taxon>
        <taxon>Microbacteriaceae</taxon>
        <taxon>Leucobacter</taxon>
    </lineage>
</organism>
<accession>A0A916JSD2</accession>
<dbReference type="AlphaFoldDB" id="A0A916JSD2"/>
<keyword evidence="1" id="KW-0472">Membrane</keyword>
<evidence type="ECO:0000256" key="1">
    <source>
        <dbReference type="SAM" id="Phobius"/>
    </source>
</evidence>
<evidence type="ECO:0000313" key="3">
    <source>
        <dbReference type="Proteomes" id="UP000693892"/>
    </source>
</evidence>
<reference evidence="2" key="1">
    <citation type="submission" date="2021-06" db="EMBL/GenBank/DDBJ databases">
        <authorList>
            <person name="Criscuolo A."/>
        </authorList>
    </citation>
    <scope>NUCLEOTIDE SEQUENCE</scope>
    <source>
        <strain evidence="2">CIP111803</strain>
    </source>
</reference>
<comment type="caution">
    <text evidence="2">The sequence shown here is derived from an EMBL/GenBank/DDBJ whole genome shotgun (WGS) entry which is preliminary data.</text>
</comment>
<name>A0A916JSD2_9MICO</name>
<dbReference type="EMBL" id="CAJVAP010000003">
    <property type="protein sequence ID" value="CAG7599257.1"/>
    <property type="molecule type" value="Genomic_DNA"/>
</dbReference>
<keyword evidence="1" id="KW-0812">Transmembrane</keyword>
<proteinExistence type="predicted"/>